<evidence type="ECO:0000256" key="3">
    <source>
        <dbReference type="ARBA" id="ARBA00022989"/>
    </source>
</evidence>
<evidence type="ECO:0000256" key="6">
    <source>
        <dbReference type="SAM" id="Phobius"/>
    </source>
</evidence>
<dbReference type="RefSeq" id="XP_005708843.1">
    <property type="nucleotide sequence ID" value="XM_005708786.1"/>
</dbReference>
<feature type="compositionally biased region" description="Polar residues" evidence="5">
    <location>
        <begin position="34"/>
        <end position="46"/>
    </location>
</feature>
<feature type="region of interest" description="Disordered" evidence="5">
    <location>
        <begin position="1"/>
        <end position="46"/>
    </location>
</feature>
<evidence type="ECO:0000313" key="8">
    <source>
        <dbReference type="Proteomes" id="UP000030680"/>
    </source>
</evidence>
<feature type="transmembrane region" description="Helical" evidence="6">
    <location>
        <begin position="163"/>
        <end position="179"/>
    </location>
</feature>
<dbReference type="EMBL" id="KB454486">
    <property type="protein sequence ID" value="EME32323.1"/>
    <property type="molecule type" value="Genomic_DNA"/>
</dbReference>
<feature type="transmembrane region" description="Helical" evidence="6">
    <location>
        <begin position="506"/>
        <end position="527"/>
    </location>
</feature>
<feature type="compositionally biased region" description="Basic and acidic residues" evidence="5">
    <location>
        <begin position="945"/>
        <end position="975"/>
    </location>
</feature>
<sequence>MVENDYRNNSHCEHKSNGVEQSSNGQGAGKTTLKGLSQMKSRGESNSPWTFHIGTWQPNRLPTKEEWKSLLFFIFRLLISRKSQNALRAAIAAAGVSVTIFFAVMRSHILCFANILAYVVLVITARHPHIGAVFQASIIMSYASLIASIFGLVGLAMADKSGVALYFIAVVQAAIATILRTDTDLTVNGIGININFIFGAIEIFYVKTPPSDAWHRTYPTLLAGQLAAVASFLCALVIFPLSAKTALKKGLAQSVRETSELVSEIATLLTNYEEGTDTSVPGVVEKCYAIRSSFTETRAMLSYLPFEPNVYPPWQCEPDEAWKKLVDEAEDLLLKVESIAGVLRKGKHFAVSSFNLEFGESLVLLCDFLDRAHLRGLEIAKKIESYPKVPLEEKVSLVSYRKEELNRHILRARHMQWRSADFYQNNEPETPAFIFASLIFVIFNARSIERSLYRLNDGLNHLMNERRRLRVAPLRNFFRWYPLLLKPFKAWARTHKLLAVPDNAKFLFKYVLCVAIVLFPTLFVAQFSESDYFFTQRHNAISAYIVVTILVMRGIEMTMFRVFLYFTVTFASCGLAYALTVMAPTDQYIIDFWIFIWTYGALLIASINPDYIIVTFPFLLAQYFIIACQYGDGFTFIYAASRAVTVSIGCFIVAIVCMFIWPYRTTDEIRNNLRDVVLLETSLIEGLTKLFLDMNTRGLSETSWKELGGEELDEKIHRAEQRLMVTRIRYIVDLTPNYRESSIPFGLNVCFSILRRVIVFRQIIRAPAEITGNYTTAAYDLFIKHLETELFDMLRTVKETGDCISERLGKSRIHRPPPNEMIVKMESFEVALDNFLDKYRKVRQDLLDRWQEYFLAVDIGEEDSTSSLSSPPGLPPDDSVRFLAWIYSLILLVDTLLKVSQEVSQLRVESHRKRIRMIDFFFRRSRKKDVVLNDPSSVQVVAEGVKGKERNVSEDRGENKSKGDQSEREESYYQS</sequence>
<protein>
    <recommendedName>
        <fullName evidence="9">DUF2421 domain-containing protein</fullName>
    </recommendedName>
</protein>
<dbReference type="GO" id="GO:0016020">
    <property type="term" value="C:membrane"/>
    <property type="evidence" value="ECO:0007669"/>
    <property type="project" value="UniProtKB-SubCell"/>
</dbReference>
<feature type="transmembrane region" description="Helical" evidence="6">
    <location>
        <begin position="109"/>
        <end position="125"/>
    </location>
</feature>
<evidence type="ECO:0000256" key="2">
    <source>
        <dbReference type="ARBA" id="ARBA00022692"/>
    </source>
</evidence>
<dbReference type="Gramene" id="EME32323">
    <property type="protein sequence ID" value="EME32323"/>
    <property type="gene ID" value="Gasu_04170"/>
</dbReference>
<dbReference type="OMA" id="HILCFAN"/>
<reference evidence="8" key="1">
    <citation type="journal article" date="2013" name="Science">
        <title>Gene transfer from bacteria and archaea facilitated evolution of an extremophilic eukaryote.</title>
        <authorList>
            <person name="Schonknecht G."/>
            <person name="Chen W.H."/>
            <person name="Ternes C.M."/>
            <person name="Barbier G.G."/>
            <person name="Shrestha R.P."/>
            <person name="Stanke M."/>
            <person name="Brautigam A."/>
            <person name="Baker B.J."/>
            <person name="Banfield J.F."/>
            <person name="Garavito R.M."/>
            <person name="Carr K."/>
            <person name="Wilkerson C."/>
            <person name="Rensing S.A."/>
            <person name="Gagneul D."/>
            <person name="Dickenson N.E."/>
            <person name="Oesterhelt C."/>
            <person name="Lercher M.J."/>
            <person name="Weber A.P."/>
        </authorList>
    </citation>
    <scope>NUCLEOTIDE SEQUENCE [LARGE SCALE GENOMIC DNA]</scope>
    <source>
        <strain evidence="8">074W</strain>
    </source>
</reference>
<evidence type="ECO:0000313" key="7">
    <source>
        <dbReference type="EMBL" id="EME32323.1"/>
    </source>
</evidence>
<keyword evidence="4 6" id="KW-0472">Membrane</keyword>
<dbReference type="Proteomes" id="UP000030680">
    <property type="component" value="Unassembled WGS sequence"/>
</dbReference>
<feature type="transmembrane region" description="Helical" evidence="6">
    <location>
        <begin position="218"/>
        <end position="239"/>
    </location>
</feature>
<evidence type="ECO:0000256" key="4">
    <source>
        <dbReference type="ARBA" id="ARBA00023136"/>
    </source>
</evidence>
<dbReference type="KEGG" id="gsl:Gasu_04170"/>
<comment type="subcellular location">
    <subcellularLocation>
        <location evidence="1">Membrane</location>
        <topology evidence="1">Multi-pass membrane protein</topology>
    </subcellularLocation>
</comment>
<feature type="compositionally biased region" description="Basic and acidic residues" evidence="5">
    <location>
        <begin position="1"/>
        <end position="17"/>
    </location>
</feature>
<dbReference type="OrthoDB" id="2148at2759"/>
<feature type="transmembrane region" description="Helical" evidence="6">
    <location>
        <begin position="539"/>
        <end position="555"/>
    </location>
</feature>
<evidence type="ECO:0000256" key="1">
    <source>
        <dbReference type="ARBA" id="ARBA00004141"/>
    </source>
</evidence>
<feature type="region of interest" description="Disordered" evidence="5">
    <location>
        <begin position="943"/>
        <end position="975"/>
    </location>
</feature>
<dbReference type="AlphaFoldDB" id="M2Y8D6"/>
<accession>M2Y8D6</accession>
<name>M2Y8D6_GALSU</name>
<evidence type="ECO:0000256" key="5">
    <source>
        <dbReference type="SAM" id="MobiDB-lite"/>
    </source>
</evidence>
<gene>
    <name evidence="7" type="ORF">Gasu_04170</name>
</gene>
<dbReference type="GeneID" id="17090913"/>
<feature type="transmembrane region" description="Helical" evidence="6">
    <location>
        <begin position="562"/>
        <end position="582"/>
    </location>
</feature>
<feature type="transmembrane region" description="Helical" evidence="6">
    <location>
        <begin position="86"/>
        <end position="103"/>
    </location>
</feature>
<proteinExistence type="predicted"/>
<organism evidence="7 8">
    <name type="scientific">Galdieria sulphuraria</name>
    <name type="common">Red alga</name>
    <dbReference type="NCBI Taxonomy" id="130081"/>
    <lineage>
        <taxon>Eukaryota</taxon>
        <taxon>Rhodophyta</taxon>
        <taxon>Bangiophyceae</taxon>
        <taxon>Galdieriales</taxon>
        <taxon>Galdieriaceae</taxon>
        <taxon>Galdieria</taxon>
    </lineage>
</organism>
<feature type="transmembrane region" description="Helical" evidence="6">
    <location>
        <begin position="132"/>
        <end position="157"/>
    </location>
</feature>
<keyword evidence="8" id="KW-1185">Reference proteome</keyword>
<keyword evidence="2 6" id="KW-0812">Transmembrane</keyword>
<evidence type="ECO:0008006" key="9">
    <source>
        <dbReference type="Google" id="ProtNLM"/>
    </source>
</evidence>
<keyword evidence="3 6" id="KW-1133">Transmembrane helix</keyword>
<feature type="transmembrane region" description="Helical" evidence="6">
    <location>
        <begin position="636"/>
        <end position="661"/>
    </location>
</feature>
<dbReference type="PANTHER" id="PTHR31086">
    <property type="entry name" value="ALUMINUM-ACTIVATED MALATE TRANSPORTER 10"/>
    <property type="match status" value="1"/>
</dbReference>
<feature type="transmembrane region" description="Helical" evidence="6">
    <location>
        <begin position="186"/>
        <end position="206"/>
    </location>
</feature>